<dbReference type="Proteomes" id="UP000799092">
    <property type="component" value="Unassembled WGS sequence"/>
</dbReference>
<evidence type="ECO:0000313" key="3">
    <source>
        <dbReference type="Proteomes" id="UP000799092"/>
    </source>
</evidence>
<dbReference type="AlphaFoldDB" id="A0A6A8D6F2"/>
<evidence type="ECO:0000313" key="2">
    <source>
        <dbReference type="EMBL" id="MRH41184.1"/>
    </source>
</evidence>
<sequence length="111" mass="12976">MTYIKSLTFDLQNRTRVELKDLFRPESNYINRISTLIRAQIEQRDIQLLGTFTSIEPNQDFYIADKALVIYFELYEITPYVFGFPMFPISVYGLHDIIDEDGPLGRMAVSN</sequence>
<dbReference type="InterPro" id="IPR037126">
    <property type="entry name" value="PdaC/RsiV-like_sf"/>
</dbReference>
<accession>A0A6A8D6F2</accession>
<comment type="caution">
    <text evidence="2">The sequence shown here is derived from an EMBL/GenBank/DDBJ whole genome shotgun (WGS) entry which is preliminary data.</text>
</comment>
<dbReference type="Pfam" id="PF11738">
    <property type="entry name" value="DUF3298"/>
    <property type="match status" value="1"/>
</dbReference>
<protein>
    <submittedName>
        <fullName evidence="2">DUF3298 domain-containing protein</fullName>
    </submittedName>
</protein>
<feature type="domain" description="DUF3298" evidence="1">
    <location>
        <begin position="20"/>
        <end position="90"/>
    </location>
</feature>
<dbReference type="OrthoDB" id="5637at2"/>
<dbReference type="Gene3D" id="3.90.640.20">
    <property type="entry name" value="Heat-shock cognate protein, ATPase"/>
    <property type="match status" value="1"/>
</dbReference>
<reference evidence="2" key="1">
    <citation type="submission" date="2019-11" db="EMBL/GenBank/DDBJ databases">
        <authorList>
            <person name="Li J."/>
        </authorList>
    </citation>
    <scope>NUCLEOTIDE SEQUENCE</scope>
    <source>
        <strain evidence="2">B6B</strain>
    </source>
</reference>
<dbReference type="EMBL" id="WJNG01000001">
    <property type="protein sequence ID" value="MRH41184.1"/>
    <property type="molecule type" value="Genomic_DNA"/>
</dbReference>
<gene>
    <name evidence="2" type="ORF">GH741_00670</name>
</gene>
<evidence type="ECO:0000259" key="1">
    <source>
        <dbReference type="Pfam" id="PF11738"/>
    </source>
</evidence>
<keyword evidence="3" id="KW-1185">Reference proteome</keyword>
<name>A0A6A8D6F2_9BACI</name>
<proteinExistence type="predicted"/>
<dbReference type="InterPro" id="IPR021729">
    <property type="entry name" value="DUF3298"/>
</dbReference>
<organism evidence="2 3">
    <name type="scientific">Aquibacillus halophilus</name>
    <dbReference type="NCBI Taxonomy" id="930132"/>
    <lineage>
        <taxon>Bacteria</taxon>
        <taxon>Bacillati</taxon>
        <taxon>Bacillota</taxon>
        <taxon>Bacilli</taxon>
        <taxon>Bacillales</taxon>
        <taxon>Bacillaceae</taxon>
        <taxon>Aquibacillus</taxon>
    </lineage>
</organism>